<keyword evidence="4 8" id="KW-0812">Transmembrane</keyword>
<evidence type="ECO:0000256" key="4">
    <source>
        <dbReference type="ARBA" id="ARBA00022692"/>
    </source>
</evidence>
<feature type="transmembrane region" description="Helical" evidence="8">
    <location>
        <begin position="315"/>
        <end position="334"/>
    </location>
</feature>
<dbReference type="PANTHER" id="PTHR23028:SF53">
    <property type="entry name" value="ACYL_TRANSF_3 DOMAIN-CONTAINING PROTEIN"/>
    <property type="match status" value="1"/>
</dbReference>
<evidence type="ECO:0000259" key="10">
    <source>
        <dbReference type="Pfam" id="PF19040"/>
    </source>
</evidence>
<dbReference type="InterPro" id="IPR002656">
    <property type="entry name" value="Acyl_transf_3_dom"/>
</dbReference>
<name>A0A6J6RAX8_9ZZZZ</name>
<feature type="transmembrane region" description="Helical" evidence="8">
    <location>
        <begin position="93"/>
        <end position="111"/>
    </location>
</feature>
<evidence type="ECO:0000256" key="8">
    <source>
        <dbReference type="SAM" id="Phobius"/>
    </source>
</evidence>
<evidence type="ECO:0000256" key="3">
    <source>
        <dbReference type="ARBA" id="ARBA00022679"/>
    </source>
</evidence>
<dbReference type="AlphaFoldDB" id="A0A6J6RAX8"/>
<dbReference type="Pfam" id="PF01757">
    <property type="entry name" value="Acyl_transf_3"/>
    <property type="match status" value="1"/>
</dbReference>
<dbReference type="InterPro" id="IPR036514">
    <property type="entry name" value="SGNH_hydro_sf"/>
</dbReference>
<dbReference type="InterPro" id="IPR043968">
    <property type="entry name" value="SGNH"/>
</dbReference>
<comment type="subcellular location">
    <subcellularLocation>
        <location evidence="1">Cell membrane</location>
        <topology evidence="1">Multi-pass membrane protein</topology>
    </subcellularLocation>
</comment>
<keyword evidence="6 8" id="KW-0472">Membrane</keyword>
<feature type="transmembrane region" description="Helical" evidence="8">
    <location>
        <begin position="340"/>
        <end position="361"/>
    </location>
</feature>
<evidence type="ECO:0000256" key="2">
    <source>
        <dbReference type="ARBA" id="ARBA00022475"/>
    </source>
</evidence>
<accession>A0A6J6RAX8</accession>
<reference evidence="11" key="1">
    <citation type="submission" date="2020-05" db="EMBL/GenBank/DDBJ databases">
        <authorList>
            <person name="Chiriac C."/>
            <person name="Salcher M."/>
            <person name="Ghai R."/>
            <person name="Kavagutti S V."/>
        </authorList>
    </citation>
    <scope>NUCLEOTIDE SEQUENCE</scope>
</reference>
<keyword evidence="2" id="KW-1003">Cell membrane</keyword>
<evidence type="ECO:0000259" key="9">
    <source>
        <dbReference type="Pfam" id="PF01757"/>
    </source>
</evidence>
<feature type="transmembrane region" description="Helical" evidence="8">
    <location>
        <begin position="191"/>
        <end position="211"/>
    </location>
</feature>
<dbReference type="GO" id="GO:0009103">
    <property type="term" value="P:lipopolysaccharide biosynthetic process"/>
    <property type="evidence" value="ECO:0007669"/>
    <property type="project" value="TreeGrafter"/>
</dbReference>
<dbReference type="PANTHER" id="PTHR23028">
    <property type="entry name" value="ACETYLTRANSFERASE"/>
    <property type="match status" value="1"/>
</dbReference>
<proteinExistence type="predicted"/>
<evidence type="ECO:0000256" key="7">
    <source>
        <dbReference type="ARBA" id="ARBA00023315"/>
    </source>
</evidence>
<gene>
    <name evidence="11" type="ORF">UFOPK2582_01786</name>
</gene>
<protein>
    <submittedName>
        <fullName evidence="11">Unannotated protein</fullName>
    </submittedName>
</protein>
<dbReference type="InterPro" id="IPR050879">
    <property type="entry name" value="Acyltransferase_3"/>
</dbReference>
<dbReference type="GO" id="GO:0005886">
    <property type="term" value="C:plasma membrane"/>
    <property type="evidence" value="ECO:0007669"/>
    <property type="project" value="UniProtKB-SubCell"/>
</dbReference>
<dbReference type="Gene3D" id="3.40.50.1110">
    <property type="entry name" value="SGNH hydrolase"/>
    <property type="match status" value="1"/>
</dbReference>
<feature type="transmembrane region" description="Helical" evidence="8">
    <location>
        <begin position="50"/>
        <end position="73"/>
    </location>
</feature>
<feature type="transmembrane region" description="Helical" evidence="8">
    <location>
        <begin position="277"/>
        <end position="303"/>
    </location>
</feature>
<feature type="transmembrane region" description="Helical" evidence="8">
    <location>
        <begin position="223"/>
        <end position="240"/>
    </location>
</feature>
<keyword evidence="3" id="KW-0808">Transferase</keyword>
<evidence type="ECO:0000256" key="1">
    <source>
        <dbReference type="ARBA" id="ARBA00004651"/>
    </source>
</evidence>
<feature type="transmembrane region" description="Helical" evidence="8">
    <location>
        <begin position="252"/>
        <end position="271"/>
    </location>
</feature>
<feature type="domain" description="SGNH" evidence="10">
    <location>
        <begin position="460"/>
        <end position="680"/>
    </location>
</feature>
<dbReference type="GO" id="GO:0016747">
    <property type="term" value="F:acyltransferase activity, transferring groups other than amino-acyl groups"/>
    <property type="evidence" value="ECO:0007669"/>
    <property type="project" value="InterPro"/>
</dbReference>
<feature type="transmembrane region" description="Helical" evidence="8">
    <location>
        <begin position="162"/>
        <end position="179"/>
    </location>
</feature>
<evidence type="ECO:0000313" key="11">
    <source>
        <dbReference type="EMBL" id="CAB4718195.1"/>
    </source>
</evidence>
<evidence type="ECO:0000256" key="6">
    <source>
        <dbReference type="ARBA" id="ARBA00023136"/>
    </source>
</evidence>
<keyword evidence="7" id="KW-0012">Acyltransferase</keyword>
<evidence type="ECO:0000256" key="5">
    <source>
        <dbReference type="ARBA" id="ARBA00022989"/>
    </source>
</evidence>
<dbReference type="Pfam" id="PF19040">
    <property type="entry name" value="SGNH"/>
    <property type="match status" value="1"/>
</dbReference>
<organism evidence="11">
    <name type="scientific">freshwater metagenome</name>
    <dbReference type="NCBI Taxonomy" id="449393"/>
    <lineage>
        <taxon>unclassified sequences</taxon>
        <taxon>metagenomes</taxon>
        <taxon>ecological metagenomes</taxon>
    </lineage>
</organism>
<feature type="transmembrane region" description="Helical" evidence="8">
    <location>
        <begin position="381"/>
        <end position="398"/>
    </location>
</feature>
<keyword evidence="5 8" id="KW-1133">Transmembrane helix</keyword>
<dbReference type="SUPFAM" id="SSF52266">
    <property type="entry name" value="SGNH hydrolase"/>
    <property type="match status" value="1"/>
</dbReference>
<sequence>MTTIAEEPRSLALSQAEPLPHIPGLDGLRAIAVMLVLFFHADFPWMQGGFLGVSLFFTLSGFLITALLLREWWNTSSISAGSFWTRRLRRLTPAAWTVIAGVLVLAVFRVWEDSQLRDLRSDVPWSIVDLVNWHFISVGTSYGEAFSAPSPLEHFWSLAVETQFYALLLIVIGTVLVLGKPTTRRVRLNRLIATLLAATVMSATANLLLARNSMDRAYFGTDTRAAEMLIGALLACATLRHLRLRSQIARKALAAAALLGVVAILVLSNLARLDSTWLYPWGLLCSALCTTLIIGSVIQGGVLTRVLQTRVLVNLGRISYGVYLIHWPIFLWLTPQRTSLGLWPLFAVRMAIVIPLALLLFQFVERPIRTGLVPIRSRAMIVVPLAASLLVVATFAITRDLPPAPAFLQPRAMGDITTSSPMLGKQSDSAQEGIAILPAPSTITPIAPIAPAATPAAPRPPARVLLVGDSVAASLQDALAESLTARGITFASVATPGCGVIVGVPGKGPDKPITMMGNVKVAECENSIPQRQSDSVAQFNPDLVISLSVWEGIDRTVNDVWYQFGTPESDTMLQQLFTDTYNRLSSGGAAVAWVRMPDTVAARNTPNGSPSPQDLQTTAHLRELIDRYVSAQPSATAIDLAGLVCPEIPCPKQRDGLTLRPTDGLHFDTPDGARYVAEHMSDLIAQMDLNQIAKQ</sequence>
<dbReference type="EMBL" id="CAEZXS010000310">
    <property type="protein sequence ID" value="CAB4718195.1"/>
    <property type="molecule type" value="Genomic_DNA"/>
</dbReference>
<feature type="domain" description="Acyltransferase 3" evidence="9">
    <location>
        <begin position="23"/>
        <end position="360"/>
    </location>
</feature>